<dbReference type="InterPro" id="IPR050174">
    <property type="entry name" value="Protocadherin/Cadherin-CA"/>
</dbReference>
<feature type="domain" description="Cadherin" evidence="15">
    <location>
        <begin position="2584"/>
        <end position="2687"/>
    </location>
</feature>
<feature type="domain" description="Cadherin" evidence="15">
    <location>
        <begin position="1258"/>
        <end position="1362"/>
    </location>
</feature>
<evidence type="ECO:0000256" key="11">
    <source>
        <dbReference type="ARBA" id="ARBA00023180"/>
    </source>
</evidence>
<feature type="domain" description="Cadherin" evidence="15">
    <location>
        <begin position="3"/>
        <end position="65"/>
    </location>
</feature>
<comment type="caution">
    <text evidence="16">The sequence shown here is derived from an EMBL/GenBank/DDBJ whole genome shotgun (WGS) entry which is preliminary data.</text>
</comment>
<evidence type="ECO:0000256" key="9">
    <source>
        <dbReference type="ARBA" id="ARBA00022989"/>
    </source>
</evidence>
<feature type="domain" description="Cadherin" evidence="15">
    <location>
        <begin position="1487"/>
        <end position="1590"/>
    </location>
</feature>
<feature type="transmembrane region" description="Helical" evidence="14">
    <location>
        <begin position="1154"/>
        <end position="1177"/>
    </location>
</feature>
<feature type="domain" description="Cadherin" evidence="15">
    <location>
        <begin position="511"/>
        <end position="620"/>
    </location>
</feature>
<keyword evidence="10 14" id="KW-0472">Membrane</keyword>
<keyword evidence="6" id="KW-0677">Repeat</keyword>
<keyword evidence="3" id="KW-1003">Cell membrane</keyword>
<evidence type="ECO:0000256" key="10">
    <source>
        <dbReference type="ARBA" id="ARBA00023136"/>
    </source>
</evidence>
<dbReference type="Gene3D" id="2.60.40.60">
    <property type="entry name" value="Cadherins"/>
    <property type="match status" value="24"/>
</dbReference>
<dbReference type="PROSITE" id="PS00232">
    <property type="entry name" value="CADHERIN_1"/>
    <property type="match status" value="14"/>
</dbReference>
<feature type="compositionally biased region" description="Polar residues" evidence="13">
    <location>
        <begin position="3316"/>
        <end position="3327"/>
    </location>
</feature>
<evidence type="ECO:0000256" key="1">
    <source>
        <dbReference type="ARBA" id="ARBA00003436"/>
    </source>
</evidence>
<evidence type="ECO:0000256" key="2">
    <source>
        <dbReference type="ARBA" id="ARBA00004251"/>
    </source>
</evidence>
<dbReference type="InterPro" id="IPR013164">
    <property type="entry name" value="Cadherin_N"/>
</dbReference>
<dbReference type="CDD" id="cd11304">
    <property type="entry name" value="Cadherin_repeat"/>
    <property type="match status" value="19"/>
</dbReference>
<feature type="transmembrane region" description="Helical" evidence="14">
    <location>
        <begin position="1597"/>
        <end position="1622"/>
    </location>
</feature>
<feature type="domain" description="Cadherin" evidence="15">
    <location>
        <begin position="2494"/>
        <end position="2569"/>
    </location>
</feature>
<evidence type="ECO:0000313" key="16">
    <source>
        <dbReference type="EMBL" id="KAK5608985.1"/>
    </source>
</evidence>
<evidence type="ECO:0000256" key="14">
    <source>
        <dbReference type="SAM" id="Phobius"/>
    </source>
</evidence>
<dbReference type="PRINTS" id="PR00205">
    <property type="entry name" value="CADHERIN"/>
</dbReference>
<dbReference type="PANTHER" id="PTHR24028">
    <property type="entry name" value="CADHERIN-87A"/>
    <property type="match status" value="1"/>
</dbReference>
<evidence type="ECO:0000256" key="12">
    <source>
        <dbReference type="PROSITE-ProRule" id="PRU00043"/>
    </source>
</evidence>
<feature type="domain" description="Cadherin" evidence="15">
    <location>
        <begin position="2983"/>
        <end position="3092"/>
    </location>
</feature>
<feature type="domain" description="Cadherin" evidence="15">
    <location>
        <begin position="1042"/>
        <end position="1145"/>
    </location>
</feature>
<feature type="domain" description="Cadherin" evidence="15">
    <location>
        <begin position="851"/>
        <end position="955"/>
    </location>
</feature>
<dbReference type="PROSITE" id="PS50268">
    <property type="entry name" value="CADHERIN_2"/>
    <property type="match status" value="21"/>
</dbReference>
<dbReference type="SMART" id="SM00112">
    <property type="entry name" value="CA"/>
    <property type="match status" value="20"/>
</dbReference>
<comment type="function">
    <text evidence="1">Potential calcium-dependent cell-adhesion protein. May be involved in the establishment and maintenance of specific neuronal connections in the brain.</text>
</comment>
<dbReference type="FunFam" id="2.60.40.60:FF:000001">
    <property type="entry name" value="Protocadherin alpha 2"/>
    <property type="match status" value="5"/>
</dbReference>
<feature type="domain" description="Cadherin" evidence="15">
    <location>
        <begin position="190"/>
        <end position="293"/>
    </location>
</feature>
<dbReference type="EMBL" id="JAHHUM010001770">
    <property type="protein sequence ID" value="KAK5608985.1"/>
    <property type="molecule type" value="Genomic_DNA"/>
</dbReference>
<dbReference type="Proteomes" id="UP001311232">
    <property type="component" value="Unassembled WGS sequence"/>
</dbReference>
<keyword evidence="5" id="KW-0732">Signal</keyword>
<feature type="domain" description="Cadherin" evidence="15">
    <location>
        <begin position="66"/>
        <end position="175"/>
    </location>
</feature>
<dbReference type="Pfam" id="PF00028">
    <property type="entry name" value="Cadherin"/>
    <property type="match status" value="18"/>
</dbReference>
<keyword evidence="17" id="KW-1185">Reference proteome</keyword>
<dbReference type="FunFam" id="2.60.40.60:FF:000004">
    <property type="entry name" value="Protocadherin 1 gamma 2"/>
    <property type="match status" value="6"/>
</dbReference>
<keyword evidence="11" id="KW-0325">Glycoprotein</keyword>
<dbReference type="FunFam" id="2.60.40.60:FF:000129">
    <property type="entry name" value="protocadherin alpha-C2 isoform X1"/>
    <property type="match status" value="6"/>
</dbReference>
<keyword evidence="8" id="KW-0130">Cell adhesion</keyword>
<feature type="transmembrane region" description="Helical" evidence="14">
    <location>
        <begin position="2163"/>
        <end position="2186"/>
    </location>
</feature>
<dbReference type="GO" id="GO:0007156">
    <property type="term" value="P:homophilic cell adhesion via plasma membrane adhesion molecules"/>
    <property type="evidence" value="ECO:0007669"/>
    <property type="project" value="InterPro"/>
</dbReference>
<reference evidence="16 17" key="1">
    <citation type="submission" date="2021-06" db="EMBL/GenBank/DDBJ databases">
        <authorList>
            <person name="Palmer J.M."/>
        </authorList>
    </citation>
    <scope>NUCLEOTIDE SEQUENCE [LARGE SCALE GENOMIC DNA]</scope>
    <source>
        <strain evidence="16 17">MEX-2019</strain>
        <tissue evidence="16">Muscle</tissue>
    </source>
</reference>
<feature type="domain" description="Cadherin" evidence="15">
    <location>
        <begin position="2886"/>
        <end position="2982"/>
    </location>
</feature>
<evidence type="ECO:0000256" key="4">
    <source>
        <dbReference type="ARBA" id="ARBA00022692"/>
    </source>
</evidence>
<evidence type="ECO:0000256" key="6">
    <source>
        <dbReference type="ARBA" id="ARBA00022737"/>
    </source>
</evidence>
<name>A0AAV9RIY9_9TELE</name>
<dbReference type="Pfam" id="PF08266">
    <property type="entry name" value="Cadherin_2"/>
    <property type="match status" value="2"/>
</dbReference>
<gene>
    <name evidence="16" type="ORF">CRENBAI_017677</name>
</gene>
<accession>A0AAV9RIY9</accession>
<dbReference type="GO" id="GO:0005886">
    <property type="term" value="C:plasma membrane"/>
    <property type="evidence" value="ECO:0007669"/>
    <property type="project" value="UniProtKB-SubCell"/>
</dbReference>
<dbReference type="Pfam" id="PF16492">
    <property type="entry name" value="Cadherin_C_2"/>
    <property type="match status" value="7"/>
</dbReference>
<feature type="domain" description="Cadherin" evidence="15">
    <location>
        <begin position="1964"/>
        <end position="2073"/>
    </location>
</feature>
<feature type="domain" description="Cadherin" evidence="15">
    <location>
        <begin position="635"/>
        <end position="738"/>
    </location>
</feature>
<evidence type="ECO:0000256" key="8">
    <source>
        <dbReference type="ARBA" id="ARBA00022889"/>
    </source>
</evidence>
<feature type="domain" description="Cadherin" evidence="15">
    <location>
        <begin position="3107"/>
        <end position="3210"/>
    </location>
</feature>
<feature type="transmembrane region" description="Helical" evidence="14">
    <location>
        <begin position="3219"/>
        <end position="3242"/>
    </location>
</feature>
<feature type="domain" description="Cadherin" evidence="15">
    <location>
        <begin position="970"/>
        <end position="1027"/>
    </location>
</feature>
<evidence type="ECO:0000313" key="17">
    <source>
        <dbReference type="Proteomes" id="UP001311232"/>
    </source>
</evidence>
<evidence type="ECO:0000256" key="5">
    <source>
        <dbReference type="ARBA" id="ARBA00022729"/>
    </source>
</evidence>
<protein>
    <recommendedName>
        <fullName evidence="15">Cadherin domain-containing protein</fullName>
    </recommendedName>
</protein>
<feature type="transmembrane region" description="Helical" evidence="14">
    <location>
        <begin position="2694"/>
        <end position="2719"/>
    </location>
</feature>
<evidence type="ECO:0000256" key="13">
    <source>
        <dbReference type="SAM" id="MobiDB-lite"/>
    </source>
</evidence>
<feature type="transmembrane region" description="Helical" evidence="14">
    <location>
        <begin position="745"/>
        <end position="770"/>
    </location>
</feature>
<dbReference type="FunFam" id="2.60.40.60:FF:000006">
    <property type="entry name" value="Protocadherin alpha 2"/>
    <property type="match status" value="1"/>
</dbReference>
<feature type="domain" description="Cadherin" evidence="15">
    <location>
        <begin position="1859"/>
        <end position="1963"/>
    </location>
</feature>
<dbReference type="InterPro" id="IPR032455">
    <property type="entry name" value="Cadherin_C"/>
</dbReference>
<feature type="region of interest" description="Disordered" evidence="13">
    <location>
        <begin position="3311"/>
        <end position="3334"/>
    </location>
</feature>
<dbReference type="GO" id="GO:0009653">
    <property type="term" value="P:anatomical structure morphogenesis"/>
    <property type="evidence" value="ECO:0007669"/>
    <property type="project" value="UniProtKB-ARBA"/>
</dbReference>
<feature type="domain" description="Cadherin" evidence="15">
    <location>
        <begin position="1363"/>
        <end position="1472"/>
    </location>
</feature>
<dbReference type="InterPro" id="IPR020894">
    <property type="entry name" value="Cadherin_CS"/>
</dbReference>
<evidence type="ECO:0000256" key="7">
    <source>
        <dbReference type="ARBA" id="ARBA00022837"/>
    </source>
</evidence>
<sequence length="3334" mass="371416">MPFVLNKSSDKPTHYNLIVSEPLDREKVPEYDITLIATDAGTPALSDNETITVHLLDVNDNAPQFPQLFYTIRVMENNAPGALLSSLTAFDPDLHENQYLVYFIIEREIANTSMSMLFSINPENGNLYALKTFDYEIEKEFLFHIEARDSGSPPLSSNVTVHIIIVDQNDNAPVIVSPWRAHGSVVEEKIPRSTDKGSLVAKVIALDTDSVHNSRITYQFLQVTDASLFSLDQYNGEIRTMRMFSYKDSRHHRLVVVAKDNGEPALSATVTIKLLTVETDVKAYSDMTEMPLEYDIFSDINLYLVIGLGSVSFLLLITILVTIVLKCQKPKSSKAAPPSRNSVISERNSTIADSTLVSNDAYWYSLFLAETRKGKLVVRQPVPKGSRYIVSSIPRGTGLSETSDSAASTLQSPVSEDIALNTVIAVVSVSDKDSGDNGVVDLHIPENMPFKLRESSDNYYELVVSEPLDREKVPEYEITFTVTDRGSPPLSDNETMTLELLDVNDNVPQFPQLFYTIRVMENNAPGALLSSLTAFDPDLHENQYLVYFIIEREIANTSMSMLFSINPENGNLYALKTFDYEIEKEFLFHIEARDSGSPPLSSNVTVHIIIVDQNDNAPVIVSPWRAHGSVVEEKIPRSTDKGSLVAKVIALDTDSVHNSRITYQFLQVTDASLFSLDQYNGEIRTMRMFSYKDSRHHRLVVVAKDNGEPALSATVTIKLLTVETDVKAYSDMTEMPLEYDIFSDINLYLVIGLGSVSFLLLITILVTIVLKCQKPKPSKAAPPSRNSVISERNSTIADSTLVSNDAYWYSLFLAETRKGKLVVRQPVPKGSRYIVSSIPRGTGLSETSDSAASTLQSPVSEDIALNTVIAVVSVSDKDSGDNGVVDLRIPENMPFKLRESSDNYYELVVSEPLDREKVPEYEITFTVTDRGSPPLSDNETMTLELLDVNDNVPQFRQEGDCQHLPCPMLFSINPENGNLYALKTFDYEIEKEFFSTLRPETLVLLLSAVTWTVHIIIVDQNDNAPVIVSPWRAHGSVVEEKIPRSTDKGSLVAKVIALDTDSVHNSRITYQFLQVTDASLFSLDQYNGEIRTMRMFSYKDSRHHRLVVVAKDNGEPALSATVTIKLLTVETDVKAYSDMTEMPLEYDIFSDINLYLVIGLGSVSFLLLITILVTIVLKCQKPKPSKAAPPSRSSVISERNSTIADSTLVSNDAYWYSLFLAETRKGKLVVRQPVPKGSRYIVSSIPRGTGLSETSDSAASTLQSPVSEDIALNTVIAVVSVSDKDSGDNGVVDLHIPENMPFKLRESSDNYYELVVSEPLDREKVPEYEITFTVTDRGSPSLSDNESMTLELLDVNDNVPQFPQLFYTIRVMENNAPGALLSSLTAFDPDLHENQYLVYFIIEREIANTSMSMLFSINPENGNLYALKTFDYEIEKEFLFHIEARDSGSPPLSSNVTVHIIIVDQNDNAPVIVSPWRAHGSVVEEKIPRSTDKGSLVAKVIALDTDSVHNSRITYQFLQVTDASLFSLDQYNGEIRTMRMFSYKDSRHHRLVVVAKDNGEPALSATVTIKLLTVETDVKAYSDMTEMPLEYDIFSDINLYLVIGLGSVSFLLLITILVTIVLKCQKPKPSKAAPPSRNSVISERNSTIADSTLVSNDAYWYSLFLAETRKGKLVVRQPVPKGSRYIVSSIPRGTGLSETSDSAASTLQRSMERYVALFLIFTSVRNVSASVTHYSISEEMKEGSVVANLATDLGLDITTLTKRKMRVDIIANKKYLDVNKETGELYVLEKIDREHICTTKSSAACYLRLEVTLDNPVRIFNIEVEILDMNDNAPQFRRDVIHLDISEATPIGERFSLSNAVDRDSPVSEDIALNTVIAVVSVSDKDSGDNGVVDLRIPENMPFKLRESSDNYYELVVSEPLDREKVPEYEITFTVTDRGSPPLSDNETMTLELLDVNDNVPQFPQLFYTIRVMENNAPGALLSSLTAFDPDLHENQYLVYFIIEREIANTSMSMLFSINPENGNLYALKTFDYEIEKEFLFHIEARDSGSPPLSSNVTVHIIIVDQNDNAPVIVSPWRAHGSVVEEKIPRSTDKGSLVAKVIALDTDSVHNSRITYQFLQDNGEPALSATVTIKLLTVETDVKAYSDMTEMPLEYDIFSDINLYLVIGLGSVSFLLLITILVTIVLKCQKPKPSKAAPPSRNSVISERNSTIADSTLVSNDAYWYSLFLAETRKGKLVVRQPVPKGSRYIVSSIPRGTGLSETSDSAASTLQGSVQRYVLLFILFIFVRDISPSETHYSIQEEMKIGSVVANLATDLGLDIKTLTKRKMRLDIIANKKYLDVNKDTEVEILDMNDNAPQFRRDTIHLDLSEATQKGERFSLSNAVDPDVGSNSSPVSEDIPLNTVIAVVSVSDKDSGDNGVVDLHIPENMPFKLRESSDNYYELVVSEPLDREKVPEYEITFTVTDRGSPPLSDNETMTLELLDVNDNVPQFPQLFYTIQREIANTSMSMLFSINPENGNLYALKTFDYEIEKEFLFHIEARDSGSPPLSSNVTVHIIIVDQNDNAPVIVSPWRAHGSVVEEKIPRSTDKGSLVAKVIALDTDSVHNSRITYQFLQVTDASLFSLDQYNGEIRTMRMFSYKDSRHHRLVVVAKDNGEPALSATVTIKLLTVETDVKAYSDMTEMPLEYDIFSDINLYLVIGLGSVSFLLLITILVTIVLKCQKPKPSKAAPPSRSSVISERNSTIADSTLVSNDAYWYSLFLAETRKGKLVVRQPVPKGSRYIVSSIPRGTGLSETSDSAASTLQRLTPSAVSPPVPCHRRRNRSIRVEVTLENPLRIFNIEVEILDMNDNAPQFRRDAIHLDISEATPKGERFSLSNAVDADSPVSEDIALNTVIAVVSVSDKDSGDNGVVDLLIPENMPFKLRESSDNYYELVVSEPLDREKVPEYEITFTVTDRGSPPLSDNETMTLELLDVNDNVPQFPQLFYTIRVMENNAPGALLSSLTAFDPDLHENQYLVYFIIEREIANTSMSMLFSINPENGNLYALKTFDYEIEKEFLFHIEARDSGSPPLSSNVTVHIIIVDQNDNAPVIVSPWRAHGSVVEEKIPRSTDKGSLVAKVIALDTDSVHNSRITYQFLQVTDASLFSLDQYNGEIRTMRMFSYKDSRHHRLVVVAKDNGEPALSATVTIKLLTVETDVKAYSDMTEMPLEYDIFSDINLYLVIGLGSVSFLLLITILVTIVLKCQKPKPSKAAPPSRSSVISERNSTIADSTLVSNDAYWYSLFLAETRKGKLVVRQPVPKGSRYIVSSIPRGTGLSETSDSAASTLQEEKQKY</sequence>
<dbReference type="PANTHER" id="PTHR24028:SF288">
    <property type="entry name" value="PROTOCADHERIN ALPHA-C2-LIKE-RELATED"/>
    <property type="match status" value="1"/>
</dbReference>
<dbReference type="GO" id="GO:0005509">
    <property type="term" value="F:calcium ion binding"/>
    <property type="evidence" value="ECO:0007669"/>
    <property type="project" value="UniProtKB-UniRule"/>
</dbReference>
<evidence type="ECO:0000259" key="15">
    <source>
        <dbReference type="PROSITE" id="PS50268"/>
    </source>
</evidence>
<dbReference type="InterPro" id="IPR002126">
    <property type="entry name" value="Cadherin-like_dom"/>
</dbReference>
<keyword evidence="7 12" id="KW-0106">Calcium</keyword>
<feature type="transmembrane region" description="Helical" evidence="14">
    <location>
        <begin position="302"/>
        <end position="325"/>
    </location>
</feature>
<keyword evidence="9 14" id="KW-1133">Transmembrane helix</keyword>
<feature type="domain" description="Cadherin" evidence="15">
    <location>
        <begin position="2396"/>
        <end position="2492"/>
    </location>
</feature>
<organism evidence="16 17">
    <name type="scientific">Crenichthys baileyi</name>
    <name type="common">White River springfish</name>
    <dbReference type="NCBI Taxonomy" id="28760"/>
    <lineage>
        <taxon>Eukaryota</taxon>
        <taxon>Metazoa</taxon>
        <taxon>Chordata</taxon>
        <taxon>Craniata</taxon>
        <taxon>Vertebrata</taxon>
        <taxon>Euteleostomi</taxon>
        <taxon>Actinopterygii</taxon>
        <taxon>Neopterygii</taxon>
        <taxon>Teleostei</taxon>
        <taxon>Neoteleostei</taxon>
        <taxon>Acanthomorphata</taxon>
        <taxon>Ovalentaria</taxon>
        <taxon>Atherinomorphae</taxon>
        <taxon>Cyprinodontiformes</taxon>
        <taxon>Goodeidae</taxon>
        <taxon>Crenichthys</taxon>
    </lineage>
</organism>
<comment type="subcellular location">
    <subcellularLocation>
        <location evidence="2">Cell membrane</location>
        <topology evidence="2">Single-pass type I membrane protein</topology>
    </subcellularLocation>
</comment>
<dbReference type="InterPro" id="IPR015919">
    <property type="entry name" value="Cadherin-like_sf"/>
</dbReference>
<keyword evidence="4 14" id="KW-0812">Transmembrane</keyword>
<evidence type="ECO:0000256" key="3">
    <source>
        <dbReference type="ARBA" id="ARBA00022475"/>
    </source>
</evidence>
<proteinExistence type="predicted"/>
<dbReference type="SUPFAM" id="SSF49313">
    <property type="entry name" value="Cadherin-like"/>
    <property type="match status" value="24"/>
</dbReference>
<feature type="domain" description="Cadherin" evidence="15">
    <location>
        <begin position="1728"/>
        <end position="1836"/>
    </location>
</feature>
<feature type="domain" description="Cadherin" evidence="15">
    <location>
        <begin position="406"/>
        <end position="510"/>
    </location>
</feature>